<reference evidence="2" key="1">
    <citation type="journal article" date="2009" name="Genome Res.">
        <title>Comparative genomic analyses of the human fungal pathogens Coccidioides and their relatives.</title>
        <authorList>
            <person name="Sharpton T.J."/>
            <person name="Stajich J.E."/>
            <person name="Rounsley S.D."/>
            <person name="Gardner M.J."/>
            <person name="Wortman J.R."/>
            <person name="Jordar V.S."/>
            <person name="Maiti R."/>
            <person name="Kodira C.D."/>
            <person name="Neafsey D.E."/>
            <person name="Zeng Q."/>
            <person name="Hung C.-Y."/>
            <person name="McMahan C."/>
            <person name="Muszewska A."/>
            <person name="Grynberg M."/>
            <person name="Mandel M.A."/>
            <person name="Kellner E.M."/>
            <person name="Barker B.M."/>
            <person name="Galgiani J.N."/>
            <person name="Orbach M.J."/>
            <person name="Kirkland T.N."/>
            <person name="Cole G.T."/>
            <person name="Henn M.R."/>
            <person name="Birren B.W."/>
            <person name="Taylor J.W."/>
        </authorList>
    </citation>
    <scope>NUCLEOTIDE SEQUENCE [LARGE SCALE GENOMIC DNA]</scope>
    <source>
        <strain evidence="2">UAMH 1704</strain>
    </source>
</reference>
<evidence type="ECO:0000313" key="2">
    <source>
        <dbReference type="Proteomes" id="UP000002058"/>
    </source>
</evidence>
<evidence type="ECO:0008006" key="3">
    <source>
        <dbReference type="Google" id="ProtNLM"/>
    </source>
</evidence>
<dbReference type="KEGG" id="ure:UREG_03051"/>
<dbReference type="VEuPathDB" id="FungiDB:UREG_03051"/>
<evidence type="ECO:0000313" key="1">
    <source>
        <dbReference type="EMBL" id="EEP78206.1"/>
    </source>
</evidence>
<dbReference type="PANTHER" id="PTHR31223:SF70">
    <property type="entry name" value="LOG FAMILY PROTEIN YJL055W"/>
    <property type="match status" value="1"/>
</dbReference>
<dbReference type="Proteomes" id="UP000002058">
    <property type="component" value="Unassembled WGS sequence"/>
</dbReference>
<dbReference type="EMBL" id="CH476616">
    <property type="protein sequence ID" value="EEP78206.1"/>
    <property type="molecule type" value="Genomic_DNA"/>
</dbReference>
<dbReference type="AlphaFoldDB" id="C4JNZ2"/>
<dbReference type="InParanoid" id="C4JNZ2"/>
<dbReference type="SUPFAM" id="SSF102405">
    <property type="entry name" value="MCP/YpsA-like"/>
    <property type="match status" value="1"/>
</dbReference>
<gene>
    <name evidence="1" type="ORF">UREG_03051</name>
</gene>
<dbReference type="Pfam" id="PF03641">
    <property type="entry name" value="Lysine_decarbox"/>
    <property type="match status" value="1"/>
</dbReference>
<dbReference type="STRING" id="336963.C4JNZ2"/>
<proteinExistence type="predicted"/>
<dbReference type="PANTHER" id="PTHR31223">
    <property type="entry name" value="LOG FAMILY PROTEIN YJL055W"/>
    <property type="match status" value="1"/>
</dbReference>
<dbReference type="GO" id="GO:0016799">
    <property type="term" value="F:hydrolase activity, hydrolyzing N-glycosyl compounds"/>
    <property type="evidence" value="ECO:0007669"/>
    <property type="project" value="TreeGrafter"/>
</dbReference>
<keyword evidence="2" id="KW-1185">Reference proteome</keyword>
<dbReference type="FunFam" id="3.40.50.450:FF:000018">
    <property type="entry name" value="Lysine decarboxylase-like protein"/>
    <property type="match status" value="1"/>
</dbReference>
<dbReference type="Gene3D" id="3.40.50.450">
    <property type="match status" value="1"/>
</dbReference>
<protein>
    <recommendedName>
        <fullName evidence="3">Lysine decarboxylase-like protein</fullName>
    </recommendedName>
</protein>
<dbReference type="RefSeq" id="XP_002543535.1">
    <property type="nucleotide sequence ID" value="XM_002543489.1"/>
</dbReference>
<dbReference type="OMA" id="HQKPIGL"/>
<dbReference type="OrthoDB" id="414463at2759"/>
<dbReference type="GO" id="GO:0005829">
    <property type="term" value="C:cytosol"/>
    <property type="evidence" value="ECO:0007669"/>
    <property type="project" value="TreeGrafter"/>
</dbReference>
<dbReference type="NCBIfam" id="TIGR00730">
    <property type="entry name" value="Rossman fold protein, TIGR00730 family"/>
    <property type="match status" value="1"/>
</dbReference>
<dbReference type="eggNOG" id="ENOG502QSR9">
    <property type="taxonomic scope" value="Eukaryota"/>
</dbReference>
<dbReference type="GO" id="GO:0009691">
    <property type="term" value="P:cytokinin biosynthetic process"/>
    <property type="evidence" value="ECO:0007669"/>
    <property type="project" value="InterPro"/>
</dbReference>
<dbReference type="GeneID" id="8439398"/>
<sequence>MTIPMEQKRPVVCVFCGSKPGNNPAYIAAARTLAEIFHRENITLVYGGGTSGIMGEIARTLVSLAGPEAVHGVIPSALVRVEKGYNASAMLAGNGNRQEEKLSKEPERIIPQSSSTEKVNLEYGITTIVPDMHTRKRVMAEKVMAGGPGSGFVALPGGFGTLEEAMEIITWNQLGIHSRGIVLLNIDGYWDGIMKWVEQSVKETFITEANSKILVECKDAEHVLQALKQYKLSEGRYTLEWEGPREEVKPQ</sequence>
<dbReference type="FunCoup" id="C4JNZ2">
    <property type="interactions" value="332"/>
</dbReference>
<dbReference type="InterPro" id="IPR031100">
    <property type="entry name" value="LOG_fam"/>
</dbReference>
<accession>C4JNZ2</accession>
<dbReference type="InterPro" id="IPR005269">
    <property type="entry name" value="LOG"/>
</dbReference>
<name>C4JNZ2_UNCRE</name>
<dbReference type="HOGENOM" id="CLU_058336_1_0_1"/>
<organism evidence="1 2">
    <name type="scientific">Uncinocarpus reesii (strain UAMH 1704)</name>
    <dbReference type="NCBI Taxonomy" id="336963"/>
    <lineage>
        <taxon>Eukaryota</taxon>
        <taxon>Fungi</taxon>
        <taxon>Dikarya</taxon>
        <taxon>Ascomycota</taxon>
        <taxon>Pezizomycotina</taxon>
        <taxon>Eurotiomycetes</taxon>
        <taxon>Eurotiomycetidae</taxon>
        <taxon>Onygenales</taxon>
        <taxon>Onygenaceae</taxon>
        <taxon>Uncinocarpus</taxon>
    </lineage>
</organism>